<sequence>MLNFLIFEISKGHTDRILQKAYEEGTLQYFASGSSKQYINGSPQMTDPIYALDQKPKLYDWCSNCGTKLVEKPWIAVAVKNKIINIRGYYLKAGCCYTGCCYEEVGYYCRCCLYTWALQISNDNKEWTDIHTIEKEGTMEYCAERTYEFKKSYSAKYVRLIQKEPYPGEPACIALNQIELFGSATVGGSDDADDDFISYHDDDEDVSIIGHVSPNTLRK</sequence>
<gene>
    <name evidence="1" type="ORF">TVAG_574740</name>
</gene>
<accession>A2G0I1</accession>
<dbReference type="KEGG" id="tva:4747009"/>
<reference evidence="1" key="1">
    <citation type="submission" date="2006-10" db="EMBL/GenBank/DDBJ databases">
        <authorList>
            <person name="Amadeo P."/>
            <person name="Zhao Q."/>
            <person name="Wortman J."/>
            <person name="Fraser-Liggett C."/>
            <person name="Carlton J."/>
        </authorList>
    </citation>
    <scope>NUCLEOTIDE SEQUENCE</scope>
    <source>
        <strain evidence="1">G3</strain>
    </source>
</reference>
<dbReference type="VEuPathDB" id="TrichDB:TVAGG3_0791670"/>
<reference evidence="1" key="2">
    <citation type="journal article" date="2007" name="Science">
        <title>Draft genome sequence of the sexually transmitted pathogen Trichomonas vaginalis.</title>
        <authorList>
            <person name="Carlton J.M."/>
            <person name="Hirt R.P."/>
            <person name="Silva J.C."/>
            <person name="Delcher A.L."/>
            <person name="Schatz M."/>
            <person name="Zhao Q."/>
            <person name="Wortman J.R."/>
            <person name="Bidwell S.L."/>
            <person name="Alsmark U.C.M."/>
            <person name="Besteiro S."/>
            <person name="Sicheritz-Ponten T."/>
            <person name="Noel C.J."/>
            <person name="Dacks J.B."/>
            <person name="Foster P.G."/>
            <person name="Simillion C."/>
            <person name="Van de Peer Y."/>
            <person name="Miranda-Saavedra D."/>
            <person name="Barton G.J."/>
            <person name="Westrop G.D."/>
            <person name="Mueller S."/>
            <person name="Dessi D."/>
            <person name="Fiori P.L."/>
            <person name="Ren Q."/>
            <person name="Paulsen I."/>
            <person name="Zhang H."/>
            <person name="Bastida-Corcuera F.D."/>
            <person name="Simoes-Barbosa A."/>
            <person name="Brown M.T."/>
            <person name="Hayes R.D."/>
            <person name="Mukherjee M."/>
            <person name="Okumura C.Y."/>
            <person name="Schneider R."/>
            <person name="Smith A.J."/>
            <person name="Vanacova S."/>
            <person name="Villalvazo M."/>
            <person name="Haas B.J."/>
            <person name="Pertea M."/>
            <person name="Feldblyum T.V."/>
            <person name="Utterback T.R."/>
            <person name="Shu C.L."/>
            <person name="Osoegawa K."/>
            <person name="de Jong P.J."/>
            <person name="Hrdy I."/>
            <person name="Horvathova L."/>
            <person name="Zubacova Z."/>
            <person name="Dolezal P."/>
            <person name="Malik S.B."/>
            <person name="Logsdon J.M. Jr."/>
            <person name="Henze K."/>
            <person name="Gupta A."/>
            <person name="Wang C.C."/>
            <person name="Dunne R.L."/>
            <person name="Upcroft J.A."/>
            <person name="Upcroft P."/>
            <person name="White O."/>
            <person name="Salzberg S.L."/>
            <person name="Tang P."/>
            <person name="Chiu C.-H."/>
            <person name="Lee Y.-S."/>
            <person name="Embley T.M."/>
            <person name="Coombs G.H."/>
            <person name="Mottram J.C."/>
            <person name="Tachezy J."/>
            <person name="Fraser-Liggett C.M."/>
            <person name="Johnson P.J."/>
        </authorList>
    </citation>
    <scope>NUCLEOTIDE SEQUENCE [LARGE SCALE GENOMIC DNA]</scope>
    <source>
        <strain evidence="1">G3</strain>
    </source>
</reference>
<dbReference type="RefSeq" id="XP_001302268.1">
    <property type="nucleotide sequence ID" value="XM_001302267.1"/>
</dbReference>
<evidence type="ECO:0000313" key="1">
    <source>
        <dbReference type="EMBL" id="EAX89338.1"/>
    </source>
</evidence>
<dbReference type="SUPFAM" id="SSF49785">
    <property type="entry name" value="Galactose-binding domain-like"/>
    <property type="match status" value="1"/>
</dbReference>
<evidence type="ECO:0000313" key="2">
    <source>
        <dbReference type="Proteomes" id="UP000001542"/>
    </source>
</evidence>
<dbReference type="EMBL" id="DS114209">
    <property type="protein sequence ID" value="EAX89338.1"/>
    <property type="molecule type" value="Genomic_DNA"/>
</dbReference>
<dbReference type="InterPro" id="IPR008979">
    <property type="entry name" value="Galactose-bd-like_sf"/>
</dbReference>
<keyword evidence="2" id="KW-1185">Reference proteome</keyword>
<name>A2G0I1_TRIV3</name>
<evidence type="ECO:0008006" key="3">
    <source>
        <dbReference type="Google" id="ProtNLM"/>
    </source>
</evidence>
<proteinExistence type="predicted"/>
<dbReference type="AlphaFoldDB" id="A2G0I1"/>
<dbReference type="InParanoid" id="A2G0I1"/>
<dbReference type="Proteomes" id="UP000001542">
    <property type="component" value="Unassembled WGS sequence"/>
</dbReference>
<dbReference type="VEuPathDB" id="TrichDB:TVAG_574740"/>
<protein>
    <recommendedName>
        <fullName evidence="3">F5/8 type C domain-containing protein</fullName>
    </recommendedName>
</protein>
<organism evidence="1 2">
    <name type="scientific">Trichomonas vaginalis (strain ATCC PRA-98 / G3)</name>
    <dbReference type="NCBI Taxonomy" id="412133"/>
    <lineage>
        <taxon>Eukaryota</taxon>
        <taxon>Metamonada</taxon>
        <taxon>Parabasalia</taxon>
        <taxon>Trichomonadida</taxon>
        <taxon>Trichomonadidae</taxon>
        <taxon>Trichomonas</taxon>
    </lineage>
</organism>
<dbReference type="Gene3D" id="2.60.120.260">
    <property type="entry name" value="Galactose-binding domain-like"/>
    <property type="match status" value="1"/>
</dbReference>